<evidence type="ECO:0000256" key="1">
    <source>
        <dbReference type="SAM" id="MobiDB-lite"/>
    </source>
</evidence>
<protein>
    <submittedName>
        <fullName evidence="2">Uncharacterized protein</fullName>
    </submittedName>
</protein>
<dbReference type="AlphaFoldDB" id="A0A813L7W1"/>
<dbReference type="Proteomes" id="UP000626109">
    <property type="component" value="Unassembled WGS sequence"/>
</dbReference>
<dbReference type="EMBL" id="CAJNNW010034001">
    <property type="protein sequence ID" value="CAE8721245.1"/>
    <property type="molecule type" value="Genomic_DNA"/>
</dbReference>
<accession>A0A813L7W1</accession>
<feature type="region of interest" description="Disordered" evidence="1">
    <location>
        <begin position="207"/>
        <end position="241"/>
    </location>
</feature>
<evidence type="ECO:0000313" key="3">
    <source>
        <dbReference type="Proteomes" id="UP000626109"/>
    </source>
</evidence>
<feature type="compositionally biased region" description="Acidic residues" evidence="1">
    <location>
        <begin position="554"/>
        <end position="566"/>
    </location>
</feature>
<feature type="compositionally biased region" description="Basic and acidic residues" evidence="1">
    <location>
        <begin position="567"/>
        <end position="578"/>
    </location>
</feature>
<organism evidence="2 3">
    <name type="scientific">Polarella glacialis</name>
    <name type="common">Dinoflagellate</name>
    <dbReference type="NCBI Taxonomy" id="89957"/>
    <lineage>
        <taxon>Eukaryota</taxon>
        <taxon>Sar</taxon>
        <taxon>Alveolata</taxon>
        <taxon>Dinophyceae</taxon>
        <taxon>Suessiales</taxon>
        <taxon>Suessiaceae</taxon>
        <taxon>Polarella</taxon>
    </lineage>
</organism>
<name>A0A813L7W1_POLGL</name>
<feature type="region of interest" description="Disordered" evidence="1">
    <location>
        <begin position="532"/>
        <end position="578"/>
    </location>
</feature>
<proteinExistence type="predicted"/>
<evidence type="ECO:0000313" key="2">
    <source>
        <dbReference type="EMBL" id="CAE8721245.1"/>
    </source>
</evidence>
<gene>
    <name evidence="2" type="ORF">PGLA2088_LOCUS41822</name>
</gene>
<feature type="compositionally biased region" description="Polar residues" evidence="1">
    <location>
        <begin position="532"/>
        <end position="547"/>
    </location>
</feature>
<reference evidence="2" key="1">
    <citation type="submission" date="2021-02" db="EMBL/GenBank/DDBJ databases">
        <authorList>
            <person name="Dougan E. K."/>
            <person name="Rhodes N."/>
            <person name="Thang M."/>
            <person name="Chan C."/>
        </authorList>
    </citation>
    <scope>NUCLEOTIDE SEQUENCE</scope>
</reference>
<sequence>MLRARLTALEQVLGNGTLRLGGFERWPLSSLWQLPGSAAAFGSAARVARKKKHKLKTRYANVPDRDLRQKGGDFPVQLRPTKLPQVRDLQDTNLDPQADEVDRVFKPKPHRVREALNTLRAPRHEGTENDTMTVAQLKLKRSVVAPEIPHFNPERDLSEEDAASIAAYKARALAKRNYKWMPNPHGSKPGPLGTDPQAEASYYSRYFDGRPPTQDRRRPVQGEGAAEELVDARSGPKRRERISPKQFWVQPEHVTPDPPTVAFMNSRELKYSMWNEAYLIRKWRNAQPEGRAAGLPAGAEELWLAFGYRAAELACGRSRRPKVEDAEEEAPAECGSKLPPNRCSLSTTLRFLQAMASVQAGPYSSLQQLVLRVLENLNDLRPHQCFFLLQAMSRLRLRHQKAPKILQRLSLAWRALPEKKFVKAANAAAKLDLGGQLWAKPLKLALAAWLPRMSGRHLSNLKGITIMELLDEPLAMKAYLQQCEQLRDQFVYSRHLQMVELHVHLIFPDLWKSLDEHVRLFLQEVRTAAESSRNSGKVWDSNAQSATDGRAGEESDSDEELEDSDSDSDHDSGSTKVT</sequence>
<comment type="caution">
    <text evidence="2">The sequence shown here is derived from an EMBL/GenBank/DDBJ whole genome shotgun (WGS) entry which is preliminary data.</text>
</comment>